<evidence type="ECO:0000313" key="3">
    <source>
        <dbReference type="Proteomes" id="UP000620124"/>
    </source>
</evidence>
<sequence>MHISAAVGLLTSFALALAKAAPSPEHVLTPGGYRPRYTVHAIPAGGSLAHSGSEIQVLAANGSIVTTAVHPSNPKTSAPRTRALETDGWIAYAWWLNPGLAPISSFTTTWEVPPVPATDHGQTVFLFNGLQPNGSSAILQPVLQYGPSNAGGGSFWAVATWYVDGTGHAFFTTPVPVTTGTTLDATVTLTGTNGSSSFSYNSQFSNIPGTSMNITGVPELTFAMETLEAYGVTAISDYPAGFTVFSGIDLRLVEGATPSMSWSFEDDMADGVLLAVDKDGPTDAQMTITY</sequence>
<proteinExistence type="predicted"/>
<keyword evidence="1" id="KW-0732">Signal</keyword>
<dbReference type="AlphaFoldDB" id="A0A8H6XM90"/>
<feature type="signal peptide" evidence="1">
    <location>
        <begin position="1"/>
        <end position="20"/>
    </location>
</feature>
<dbReference type="OrthoDB" id="3256306at2759"/>
<organism evidence="2 3">
    <name type="scientific">Mycena venus</name>
    <dbReference type="NCBI Taxonomy" id="2733690"/>
    <lineage>
        <taxon>Eukaryota</taxon>
        <taxon>Fungi</taxon>
        <taxon>Dikarya</taxon>
        <taxon>Basidiomycota</taxon>
        <taxon>Agaricomycotina</taxon>
        <taxon>Agaricomycetes</taxon>
        <taxon>Agaricomycetidae</taxon>
        <taxon>Agaricales</taxon>
        <taxon>Marasmiineae</taxon>
        <taxon>Mycenaceae</taxon>
        <taxon>Mycena</taxon>
    </lineage>
</organism>
<dbReference type="EMBL" id="JACAZI010000015">
    <property type="protein sequence ID" value="KAF7344283.1"/>
    <property type="molecule type" value="Genomic_DNA"/>
</dbReference>
<accession>A0A8H6XM90</accession>
<reference evidence="2" key="1">
    <citation type="submission" date="2020-05" db="EMBL/GenBank/DDBJ databases">
        <title>Mycena genomes resolve the evolution of fungal bioluminescence.</title>
        <authorList>
            <person name="Tsai I.J."/>
        </authorList>
    </citation>
    <scope>NUCLEOTIDE SEQUENCE</scope>
    <source>
        <strain evidence="2">CCC161011</strain>
    </source>
</reference>
<comment type="caution">
    <text evidence="2">The sequence shown here is derived from an EMBL/GenBank/DDBJ whole genome shotgun (WGS) entry which is preliminary data.</text>
</comment>
<dbReference type="Proteomes" id="UP000620124">
    <property type="component" value="Unassembled WGS sequence"/>
</dbReference>
<evidence type="ECO:0000256" key="1">
    <source>
        <dbReference type="SAM" id="SignalP"/>
    </source>
</evidence>
<keyword evidence="3" id="KW-1185">Reference proteome</keyword>
<feature type="chain" id="PRO_5034062185" description="Concanavalin A-like lectin/glucanase" evidence="1">
    <location>
        <begin position="21"/>
        <end position="290"/>
    </location>
</feature>
<protein>
    <recommendedName>
        <fullName evidence="4">Concanavalin A-like lectin/glucanase</fullName>
    </recommendedName>
</protein>
<evidence type="ECO:0008006" key="4">
    <source>
        <dbReference type="Google" id="ProtNLM"/>
    </source>
</evidence>
<gene>
    <name evidence="2" type="ORF">MVEN_01719700</name>
</gene>
<name>A0A8H6XM90_9AGAR</name>
<evidence type="ECO:0000313" key="2">
    <source>
        <dbReference type="EMBL" id="KAF7344283.1"/>
    </source>
</evidence>